<organism evidence="4 5">
    <name type="scientific">Chrysophaeum taylorii</name>
    <dbReference type="NCBI Taxonomy" id="2483200"/>
    <lineage>
        <taxon>Eukaryota</taxon>
        <taxon>Sar</taxon>
        <taxon>Stramenopiles</taxon>
        <taxon>Ochrophyta</taxon>
        <taxon>Pelagophyceae</taxon>
        <taxon>Pelagomonadales</taxon>
        <taxon>Pelagomonadaceae</taxon>
        <taxon>Chrysophaeum</taxon>
    </lineage>
</organism>
<dbReference type="SUPFAM" id="SSF56235">
    <property type="entry name" value="N-terminal nucleophile aminohydrolases (Ntn hydrolases)"/>
    <property type="match status" value="1"/>
</dbReference>
<evidence type="ECO:0000256" key="1">
    <source>
        <dbReference type="ARBA" id="ARBA00022942"/>
    </source>
</evidence>
<feature type="signal peptide" evidence="2">
    <location>
        <begin position="1"/>
        <end position="18"/>
    </location>
</feature>
<accession>A0AAD7U5L8</accession>
<dbReference type="AlphaFoldDB" id="A0AAD7U5L8"/>
<keyword evidence="5" id="KW-1185">Reference proteome</keyword>
<evidence type="ECO:0000259" key="3">
    <source>
        <dbReference type="SMART" id="SM00948"/>
    </source>
</evidence>
<dbReference type="Gene3D" id="3.60.20.10">
    <property type="entry name" value="Glutamine Phosphoribosylpyrophosphate, subunit 1, domain 1"/>
    <property type="match status" value="1"/>
</dbReference>
<proteinExistence type="predicted"/>
<dbReference type="Pfam" id="PF00227">
    <property type="entry name" value="Proteasome"/>
    <property type="match status" value="1"/>
</dbReference>
<sequence length="276" mass="29274">MLFFRGLVVSLAVASCRAAVGSGAASGGSNTVPYSYSLTTFDPSGRLQQLEFALRAVERAPGAAAVITGDGVVVATWSTGSAPSLHVCRVTESIAMTYAGLEADFRALAAKCMTMAVDHRRDYGTDITVSGLADDLSGLVQEHTQVAGLRPFGATVLLAGRDEYGVDIVKIDPSGWMSPWRATAVGKNAPELEDALADALPTLRTVEDAVAFFKDKSPVMTAALFRDVDSEDGRDDETPAKPRRRFHTSLAVVRRSEGSKALLFSSIDDFEAANSH</sequence>
<name>A0AAD7U5L8_9STRA</name>
<evidence type="ECO:0000313" key="4">
    <source>
        <dbReference type="EMBL" id="KAJ8598270.1"/>
    </source>
</evidence>
<dbReference type="PROSITE" id="PS51257">
    <property type="entry name" value="PROKAR_LIPOPROTEIN"/>
    <property type="match status" value="1"/>
</dbReference>
<dbReference type="PANTHER" id="PTHR11599">
    <property type="entry name" value="PROTEASOME SUBUNIT ALPHA/BETA"/>
    <property type="match status" value="1"/>
</dbReference>
<dbReference type="SMART" id="SM00948">
    <property type="entry name" value="Proteasome_A_N"/>
    <property type="match status" value="1"/>
</dbReference>
<feature type="chain" id="PRO_5042275503" description="Proteasome alpha-type subunits domain-containing protein" evidence="2">
    <location>
        <begin position="19"/>
        <end position="276"/>
    </location>
</feature>
<evidence type="ECO:0000256" key="2">
    <source>
        <dbReference type="SAM" id="SignalP"/>
    </source>
</evidence>
<keyword evidence="2" id="KW-0732">Signal</keyword>
<keyword evidence="1" id="KW-0647">Proteasome</keyword>
<dbReference type="GO" id="GO:0006511">
    <property type="term" value="P:ubiquitin-dependent protein catabolic process"/>
    <property type="evidence" value="ECO:0007669"/>
    <property type="project" value="InterPro"/>
</dbReference>
<protein>
    <recommendedName>
        <fullName evidence="3">Proteasome alpha-type subunits domain-containing protein</fullName>
    </recommendedName>
</protein>
<dbReference type="Proteomes" id="UP001230188">
    <property type="component" value="Unassembled WGS sequence"/>
</dbReference>
<gene>
    <name evidence="4" type="ORF">CTAYLR_005987</name>
</gene>
<comment type="caution">
    <text evidence="4">The sequence shown here is derived from an EMBL/GenBank/DDBJ whole genome shotgun (WGS) entry which is preliminary data.</text>
</comment>
<dbReference type="EMBL" id="JAQMWT010000679">
    <property type="protein sequence ID" value="KAJ8598270.1"/>
    <property type="molecule type" value="Genomic_DNA"/>
</dbReference>
<dbReference type="InterPro" id="IPR029055">
    <property type="entry name" value="Ntn_hydrolases_N"/>
</dbReference>
<dbReference type="InterPro" id="IPR001353">
    <property type="entry name" value="Proteasome_sua/b"/>
</dbReference>
<dbReference type="InterPro" id="IPR050115">
    <property type="entry name" value="Proteasome_alpha"/>
</dbReference>
<dbReference type="GO" id="GO:0019773">
    <property type="term" value="C:proteasome core complex, alpha-subunit complex"/>
    <property type="evidence" value="ECO:0007669"/>
    <property type="project" value="InterPro"/>
</dbReference>
<feature type="domain" description="Proteasome alpha-type subunits" evidence="3">
    <location>
        <begin position="34"/>
        <end position="56"/>
    </location>
</feature>
<evidence type="ECO:0000313" key="5">
    <source>
        <dbReference type="Proteomes" id="UP001230188"/>
    </source>
</evidence>
<reference evidence="4" key="1">
    <citation type="submission" date="2023-01" db="EMBL/GenBank/DDBJ databases">
        <title>Metagenome sequencing of chrysophaentin producing Chrysophaeum taylorii.</title>
        <authorList>
            <person name="Davison J."/>
            <person name="Bewley C."/>
        </authorList>
    </citation>
    <scope>NUCLEOTIDE SEQUENCE</scope>
    <source>
        <strain evidence="4">NIES-1699</strain>
    </source>
</reference>
<dbReference type="InterPro" id="IPR000426">
    <property type="entry name" value="Proteasome_asu_N"/>
</dbReference>